<name>A0A9I9EE40_CUCME</name>
<evidence type="ECO:0000256" key="5">
    <source>
        <dbReference type="ARBA" id="ARBA00022729"/>
    </source>
</evidence>
<keyword evidence="5" id="KW-0732">Signal</keyword>
<evidence type="ECO:0000256" key="4">
    <source>
        <dbReference type="ARBA" id="ARBA00022525"/>
    </source>
</evidence>
<dbReference type="GO" id="GO:0046900">
    <property type="term" value="P:tetrahydrofolylpolyglutamate metabolic process"/>
    <property type="evidence" value="ECO:0007669"/>
    <property type="project" value="TreeGrafter"/>
</dbReference>
<dbReference type="PANTHER" id="PTHR11315:SF0">
    <property type="entry name" value="FOLATE GAMMA-GLUTAMYL HYDROLASE"/>
    <property type="match status" value="1"/>
</dbReference>
<sequence length="251" mass="28394">MVADPNRSHQIITSNCVLVYQSQSLAQLPTGDRNPFSSWRWRLRYGRHSNARNASYIAASYVKFVESACARVIPLIYNDPTEVVEEKMGLVNGVILTGGKLIITKMVIQVHDIIVPHDIFVPLNATHLPSTLKFNNFANIRGTVFEIVPHSLRIRAAKDCITWEDHKVSFSVMSQSLSSVYHQVTVTFHLKHLNKMKGYLALSKISKGTTSRKGRDMIKFMFLSRWVTLLPFGISIYAFLRSNVVITSLSK</sequence>
<keyword evidence="4" id="KW-0964">Secreted</keyword>
<dbReference type="Pfam" id="PF07722">
    <property type="entry name" value="Peptidase_C26"/>
    <property type="match status" value="1"/>
</dbReference>
<reference evidence="8" key="1">
    <citation type="submission" date="2023-03" db="UniProtKB">
        <authorList>
            <consortium name="EnsemblPlants"/>
        </authorList>
    </citation>
    <scope>IDENTIFICATION</scope>
</reference>
<dbReference type="GO" id="GO:0005773">
    <property type="term" value="C:vacuole"/>
    <property type="evidence" value="ECO:0007669"/>
    <property type="project" value="TreeGrafter"/>
</dbReference>
<evidence type="ECO:0000313" key="8">
    <source>
        <dbReference type="EnsemblPlants" id="MELO3C032479.2.1"/>
    </source>
</evidence>
<feature type="transmembrane region" description="Helical" evidence="7">
    <location>
        <begin position="222"/>
        <end position="240"/>
    </location>
</feature>
<evidence type="ECO:0000256" key="6">
    <source>
        <dbReference type="ARBA" id="ARBA00022801"/>
    </source>
</evidence>
<evidence type="ECO:0000256" key="1">
    <source>
        <dbReference type="ARBA" id="ARBA00004239"/>
    </source>
</evidence>
<organism evidence="8">
    <name type="scientific">Cucumis melo</name>
    <name type="common">Muskmelon</name>
    <dbReference type="NCBI Taxonomy" id="3656"/>
    <lineage>
        <taxon>Eukaryota</taxon>
        <taxon>Viridiplantae</taxon>
        <taxon>Streptophyta</taxon>
        <taxon>Embryophyta</taxon>
        <taxon>Tracheophyta</taxon>
        <taxon>Spermatophyta</taxon>
        <taxon>Magnoliopsida</taxon>
        <taxon>eudicotyledons</taxon>
        <taxon>Gunneridae</taxon>
        <taxon>Pentapetalae</taxon>
        <taxon>rosids</taxon>
        <taxon>fabids</taxon>
        <taxon>Cucurbitales</taxon>
        <taxon>Cucurbitaceae</taxon>
        <taxon>Benincaseae</taxon>
        <taxon>Cucumis</taxon>
    </lineage>
</organism>
<dbReference type="PANTHER" id="PTHR11315">
    <property type="entry name" value="PROTEASE FAMILY C26 GAMMA-GLUTAMYL HYDROLASE"/>
    <property type="match status" value="1"/>
</dbReference>
<keyword evidence="7" id="KW-0812">Transmembrane</keyword>
<dbReference type="GO" id="GO:0034722">
    <property type="term" value="F:gamma-glutamyl-peptidase activity"/>
    <property type="evidence" value="ECO:0007669"/>
    <property type="project" value="UniProtKB-EC"/>
</dbReference>
<keyword evidence="7" id="KW-1133">Transmembrane helix</keyword>
<dbReference type="GO" id="GO:0005576">
    <property type="term" value="C:extracellular region"/>
    <property type="evidence" value="ECO:0007669"/>
    <property type="project" value="UniProtKB-SubCell"/>
</dbReference>
<dbReference type="EnsemblPlants" id="MELO3C032479.2.1">
    <property type="protein sequence ID" value="MELO3C032479.2.1"/>
    <property type="gene ID" value="MELO3C032479.2"/>
</dbReference>
<evidence type="ECO:0000256" key="3">
    <source>
        <dbReference type="ARBA" id="ARBA00012886"/>
    </source>
</evidence>
<keyword evidence="6" id="KW-0378">Hydrolase</keyword>
<keyword evidence="7" id="KW-0472">Membrane</keyword>
<dbReference type="EC" id="3.4.19.9" evidence="3"/>
<protein>
    <recommendedName>
        <fullName evidence="3">folate gamma-glutamyl hydrolase</fullName>
        <ecNumber evidence="3">3.4.19.9</ecNumber>
    </recommendedName>
</protein>
<comment type="similarity">
    <text evidence="2">Belongs to the peptidase C26 family.</text>
</comment>
<evidence type="ECO:0000256" key="2">
    <source>
        <dbReference type="ARBA" id="ARBA00011083"/>
    </source>
</evidence>
<proteinExistence type="inferred from homology"/>
<accession>A0A9I9EE40</accession>
<dbReference type="Gramene" id="MELO3C032479.2.1">
    <property type="protein sequence ID" value="MELO3C032479.2.1"/>
    <property type="gene ID" value="MELO3C032479.2"/>
</dbReference>
<dbReference type="InterPro" id="IPR015527">
    <property type="entry name" value="Pept_C26_g-glut_hydrolase"/>
</dbReference>
<dbReference type="InterPro" id="IPR011697">
    <property type="entry name" value="Peptidase_C26"/>
</dbReference>
<comment type="subcellular location">
    <subcellularLocation>
        <location evidence="1">Secreted</location>
        <location evidence="1">Extracellular space</location>
    </subcellularLocation>
</comment>
<dbReference type="AlphaFoldDB" id="A0A9I9EE40"/>
<dbReference type="Gene3D" id="3.40.50.880">
    <property type="match status" value="1"/>
</dbReference>
<dbReference type="InterPro" id="IPR029062">
    <property type="entry name" value="Class_I_gatase-like"/>
</dbReference>
<evidence type="ECO:0000256" key="7">
    <source>
        <dbReference type="SAM" id="Phobius"/>
    </source>
</evidence>